<name>A0AAV7I9Z6_COTGL</name>
<comment type="function">
    <text evidence="5">Component of the biogenesis of lysosome-related organelles complex-1 (BLOC-1) involved in pigment granule biogenesis.</text>
</comment>
<evidence type="ECO:0000313" key="8">
    <source>
        <dbReference type="Proteomes" id="UP000826195"/>
    </source>
</evidence>
<keyword evidence="4" id="KW-0963">Cytoplasm</keyword>
<feature type="region of interest" description="Disordered" evidence="6">
    <location>
        <begin position="130"/>
        <end position="152"/>
    </location>
</feature>
<comment type="subcellular location">
    <subcellularLocation>
        <location evidence="1">Cytoplasm</location>
    </subcellularLocation>
</comment>
<evidence type="ECO:0000256" key="6">
    <source>
        <dbReference type="SAM" id="MobiDB-lite"/>
    </source>
</evidence>
<evidence type="ECO:0000256" key="1">
    <source>
        <dbReference type="ARBA" id="ARBA00004496"/>
    </source>
</evidence>
<dbReference type="GO" id="GO:0031083">
    <property type="term" value="C:BLOC-1 complex"/>
    <property type="evidence" value="ECO:0007669"/>
    <property type="project" value="TreeGrafter"/>
</dbReference>
<evidence type="ECO:0000256" key="5">
    <source>
        <dbReference type="PIRNR" id="PIRNR037609"/>
    </source>
</evidence>
<keyword evidence="8" id="KW-1185">Reference proteome</keyword>
<dbReference type="Pfam" id="PF14712">
    <property type="entry name" value="Snapin_Pallidin"/>
    <property type="match status" value="1"/>
</dbReference>
<evidence type="ECO:0000256" key="2">
    <source>
        <dbReference type="ARBA" id="ARBA00005767"/>
    </source>
</evidence>
<dbReference type="InterPro" id="IPR017242">
    <property type="entry name" value="BLOC-1_pallidin"/>
</dbReference>
<comment type="similarity">
    <text evidence="2 5">Belongs to the BLOC1S6 family.</text>
</comment>
<dbReference type="PANTHER" id="PTHR31328:SF2">
    <property type="entry name" value="BIOGENESIS OF LYSOSOME-RELATED ORGANELLES COMPLEX 1 SUBUNIT 6"/>
    <property type="match status" value="1"/>
</dbReference>
<evidence type="ECO:0000313" key="7">
    <source>
        <dbReference type="EMBL" id="KAH0547492.1"/>
    </source>
</evidence>
<gene>
    <name evidence="7" type="ORF">KQX54_019578</name>
</gene>
<dbReference type="PANTHER" id="PTHR31328">
    <property type="entry name" value="BIOGENESIS OF LYSOSOME-RELATED ORGANELLES COMPLEX 1 SUBUNIT 6"/>
    <property type="match status" value="1"/>
</dbReference>
<dbReference type="Proteomes" id="UP000826195">
    <property type="component" value="Unassembled WGS sequence"/>
</dbReference>
<organism evidence="7 8">
    <name type="scientific">Cotesia glomerata</name>
    <name type="common">Lepidopteran parasitic wasp</name>
    <name type="synonym">Apanteles glomeratus</name>
    <dbReference type="NCBI Taxonomy" id="32391"/>
    <lineage>
        <taxon>Eukaryota</taxon>
        <taxon>Metazoa</taxon>
        <taxon>Ecdysozoa</taxon>
        <taxon>Arthropoda</taxon>
        <taxon>Hexapoda</taxon>
        <taxon>Insecta</taxon>
        <taxon>Pterygota</taxon>
        <taxon>Neoptera</taxon>
        <taxon>Endopterygota</taxon>
        <taxon>Hymenoptera</taxon>
        <taxon>Apocrita</taxon>
        <taxon>Ichneumonoidea</taxon>
        <taxon>Braconidae</taxon>
        <taxon>Microgastrinae</taxon>
        <taxon>Cotesia</taxon>
    </lineage>
</organism>
<accession>A0AAV7I9Z6</accession>
<dbReference type="InterPro" id="IPR028119">
    <property type="entry name" value="Snapin/Pallidin/Snn1"/>
</dbReference>
<evidence type="ECO:0000256" key="3">
    <source>
        <dbReference type="ARBA" id="ARBA00019579"/>
    </source>
</evidence>
<comment type="caution">
    <text evidence="7">The sequence shown here is derived from an EMBL/GenBank/DDBJ whole genome shotgun (WGS) entry which is preliminary data.</text>
</comment>
<reference evidence="7 8" key="1">
    <citation type="journal article" date="2021" name="J. Hered.">
        <title>A chromosome-level genome assembly of the parasitoid wasp, Cotesia glomerata (Hymenoptera: Braconidae).</title>
        <authorList>
            <person name="Pinto B.J."/>
            <person name="Weis J.J."/>
            <person name="Gamble T."/>
            <person name="Ode P.J."/>
            <person name="Paul R."/>
            <person name="Zaspel J.M."/>
        </authorList>
    </citation>
    <scope>NUCLEOTIDE SEQUENCE [LARGE SCALE GENOMIC DNA]</scope>
    <source>
        <strain evidence="7">CgM1</strain>
    </source>
</reference>
<dbReference type="AlphaFoldDB" id="A0AAV7I9Z6"/>
<evidence type="ECO:0000256" key="4">
    <source>
        <dbReference type="ARBA" id="ARBA00022490"/>
    </source>
</evidence>
<protein>
    <recommendedName>
        <fullName evidence="3 5">Biogenesis of lysosome-related organelles complex 1 subunit 6</fullName>
        <shortName evidence="5">BLOC-1 subunit 6</shortName>
    </recommendedName>
</protein>
<dbReference type="GO" id="GO:0030133">
    <property type="term" value="C:transport vesicle"/>
    <property type="evidence" value="ECO:0007669"/>
    <property type="project" value="TreeGrafter"/>
</dbReference>
<proteinExistence type="inferred from homology"/>
<dbReference type="EMBL" id="JAHXZJ010002237">
    <property type="protein sequence ID" value="KAH0547492.1"/>
    <property type="molecule type" value="Genomic_DNA"/>
</dbReference>
<feature type="compositionally biased region" description="Basic and acidic residues" evidence="6">
    <location>
        <begin position="130"/>
        <end position="145"/>
    </location>
</feature>
<sequence>MMTDIGEAAAAKVQHNINEFDKVIKVSVDVDNLAQGLLDTYKPPLEQIGKELQEILNKQEILDNKMQVENQHLTATAEDDECAAMYITVQAYQEKLSRIKREMALIHDRTTKLKKRAIYLQQVKQKQALAKEQKREEELRREQELIGKPPSI</sequence>
<dbReference type="PIRSF" id="PIRSF037609">
    <property type="entry name" value="BLOC-1_complex_pallidin"/>
    <property type="match status" value="1"/>
</dbReference>